<dbReference type="GO" id="GO:0003677">
    <property type="term" value="F:DNA binding"/>
    <property type="evidence" value="ECO:0007669"/>
    <property type="project" value="UniProtKB-KW"/>
</dbReference>
<dbReference type="InterPro" id="IPR051200">
    <property type="entry name" value="Host-pathogen_enzymatic-act"/>
</dbReference>
<evidence type="ECO:0000313" key="2">
    <source>
        <dbReference type="Proteomes" id="UP000198582"/>
    </source>
</evidence>
<dbReference type="AlphaFoldDB" id="A0A1H8PR57"/>
<protein>
    <submittedName>
        <fullName evidence="1">DNA-binding beta-propeller fold protein YncE</fullName>
    </submittedName>
</protein>
<gene>
    <name evidence="1" type="ORF">SAMN04489732_10137</name>
</gene>
<name>A0A1H8PR57_9PSEU</name>
<sequence>MSHPRVGDRLAVVSQSGPTVTLFDAVGHRAETVLTLPAEPHELCFDAEHRLLYCTSSYTSGYYGHNAGRNHLLTVIAPDDGRIVEVIDLSPEHGPHGMALDPARRLLYVSVEAGPAGPGGVVVLDTTTREVLRRINTLAPGPHWFVIDPDGRLGYAANKEAPFVTVVELATGELIGKIPVSGSEGIAVSPDGSTVAVAAQKADFTRPAVDPSLVLIDTRTGAIVRTLPTEHSVVPVHWTADGVLLAGEVRIAAGTGDVFGPRVPHGRLVVWAGPSAAEVERVGTAEVGSMPLTLTSSPDGGRAYLAAVGASTVGVVDLADPARPTVVDTLDVARAGEPGAHGLAYLTGA</sequence>
<dbReference type="SUPFAM" id="SSF50974">
    <property type="entry name" value="Nitrous oxide reductase, N-terminal domain"/>
    <property type="match status" value="1"/>
</dbReference>
<dbReference type="PANTHER" id="PTHR47197">
    <property type="entry name" value="PROTEIN NIRF"/>
    <property type="match status" value="1"/>
</dbReference>
<dbReference type="STRING" id="394193.SAMN04489732_10137"/>
<dbReference type="PANTHER" id="PTHR47197:SF3">
    <property type="entry name" value="DIHYDRO-HEME D1 DEHYDROGENASE"/>
    <property type="match status" value="1"/>
</dbReference>
<dbReference type="EMBL" id="FOEF01000001">
    <property type="protein sequence ID" value="SEO44405.1"/>
    <property type="molecule type" value="Genomic_DNA"/>
</dbReference>
<keyword evidence="2" id="KW-1185">Reference proteome</keyword>
<keyword evidence="1" id="KW-0238">DNA-binding</keyword>
<dbReference type="Proteomes" id="UP000198582">
    <property type="component" value="Unassembled WGS sequence"/>
</dbReference>
<dbReference type="InterPro" id="IPR015943">
    <property type="entry name" value="WD40/YVTN_repeat-like_dom_sf"/>
</dbReference>
<dbReference type="InterPro" id="IPR011045">
    <property type="entry name" value="N2O_reductase_N"/>
</dbReference>
<accession>A0A1H8PR57</accession>
<dbReference type="RefSeq" id="WP_091610724.1">
    <property type="nucleotide sequence ID" value="NZ_FOEF01000001.1"/>
</dbReference>
<organism evidence="1 2">
    <name type="scientific">Amycolatopsis saalfeldensis</name>
    <dbReference type="NCBI Taxonomy" id="394193"/>
    <lineage>
        <taxon>Bacteria</taxon>
        <taxon>Bacillati</taxon>
        <taxon>Actinomycetota</taxon>
        <taxon>Actinomycetes</taxon>
        <taxon>Pseudonocardiales</taxon>
        <taxon>Pseudonocardiaceae</taxon>
        <taxon>Amycolatopsis</taxon>
    </lineage>
</organism>
<reference evidence="1 2" key="1">
    <citation type="submission" date="2016-10" db="EMBL/GenBank/DDBJ databases">
        <authorList>
            <person name="de Groot N.N."/>
        </authorList>
    </citation>
    <scope>NUCLEOTIDE SEQUENCE [LARGE SCALE GENOMIC DNA]</scope>
    <source>
        <strain evidence="1 2">DSM 44993</strain>
    </source>
</reference>
<evidence type="ECO:0000313" key="1">
    <source>
        <dbReference type="EMBL" id="SEO44405.1"/>
    </source>
</evidence>
<proteinExistence type="predicted"/>
<dbReference type="OrthoDB" id="4649568at2"/>
<dbReference type="Gene3D" id="2.130.10.10">
    <property type="entry name" value="YVTN repeat-like/Quinoprotein amine dehydrogenase"/>
    <property type="match status" value="2"/>
</dbReference>